<dbReference type="GO" id="GO:0006744">
    <property type="term" value="P:ubiquinone biosynthetic process"/>
    <property type="evidence" value="ECO:0007669"/>
    <property type="project" value="UniProtKB-UniRule"/>
</dbReference>
<evidence type="ECO:0000256" key="12">
    <source>
        <dbReference type="NCBIfam" id="TIGR01474"/>
    </source>
</evidence>
<accession>A0A953N6Z6</accession>
<evidence type="ECO:0000256" key="4">
    <source>
        <dbReference type="ARBA" id="ARBA00022475"/>
    </source>
</evidence>
<dbReference type="PANTHER" id="PTHR11048">
    <property type="entry name" value="PRENYLTRANSFERASES"/>
    <property type="match status" value="1"/>
</dbReference>
<comment type="caution">
    <text evidence="13">The sequence shown here is derived from an EMBL/GenBank/DDBJ whole genome shotgun (WGS) entry which is preliminary data.</text>
</comment>
<feature type="transmembrane region" description="Helical" evidence="11">
    <location>
        <begin position="162"/>
        <end position="184"/>
    </location>
</feature>
<evidence type="ECO:0000313" key="13">
    <source>
        <dbReference type="EMBL" id="MBZ1349239.1"/>
    </source>
</evidence>
<reference evidence="13" key="1">
    <citation type="submission" date="2021-07" db="EMBL/GenBank/DDBJ databases">
        <title>New genus and species of the family Alcaligenaceae.</title>
        <authorList>
            <person name="Hahn M.W."/>
        </authorList>
    </citation>
    <scope>NUCLEOTIDE SEQUENCE</scope>
    <source>
        <strain evidence="13">LF4-65</strain>
    </source>
</reference>
<evidence type="ECO:0000256" key="1">
    <source>
        <dbReference type="ARBA" id="ARBA00001946"/>
    </source>
</evidence>
<feature type="transmembrane region" description="Helical" evidence="11">
    <location>
        <begin position="264"/>
        <end position="284"/>
    </location>
</feature>
<evidence type="ECO:0000256" key="7">
    <source>
        <dbReference type="ARBA" id="ARBA00022688"/>
    </source>
</evidence>
<feature type="transmembrane region" description="Helical" evidence="11">
    <location>
        <begin position="205"/>
        <end position="228"/>
    </location>
</feature>
<comment type="subcellular location">
    <subcellularLocation>
        <location evidence="11">Cell inner membrane</location>
        <topology evidence="11">Multi-pass membrane protein</topology>
    </subcellularLocation>
    <subcellularLocation>
        <location evidence="2">Membrane</location>
        <topology evidence="2">Multi-pass membrane protein</topology>
    </subcellularLocation>
</comment>
<keyword evidence="7 11" id="KW-0831">Ubiquinone biosynthesis</keyword>
<keyword evidence="4 11" id="KW-1003">Cell membrane</keyword>
<dbReference type="EC" id="2.5.1.39" evidence="11 12"/>
<comment type="function">
    <text evidence="11">Catalyzes the prenylation of para-hydroxybenzoate (PHB) with an all-trans polyprenyl group. Mediates the second step in the final reaction sequence of ubiquinone-8 (UQ-8) biosynthesis, which is the condensation of the polyisoprenoid side chain with PHB, generating the first membrane-bound Q intermediate 3-octaprenyl-4-hydroxybenzoate.</text>
</comment>
<feature type="transmembrane region" description="Helical" evidence="11">
    <location>
        <begin position="18"/>
        <end position="35"/>
    </location>
</feature>
<gene>
    <name evidence="11 13" type="primary">ubiA</name>
    <name evidence="13" type="ORF">KZZ10_01140</name>
</gene>
<dbReference type="InterPro" id="IPR039653">
    <property type="entry name" value="Prenyltransferase"/>
</dbReference>
<dbReference type="FunFam" id="1.20.120.1780:FF:000001">
    <property type="entry name" value="4-hydroxybenzoate octaprenyltransferase"/>
    <property type="match status" value="1"/>
</dbReference>
<dbReference type="Pfam" id="PF01040">
    <property type="entry name" value="UbiA"/>
    <property type="match status" value="1"/>
</dbReference>
<dbReference type="NCBIfam" id="TIGR01474">
    <property type="entry name" value="ubiA_proteo"/>
    <property type="match status" value="1"/>
</dbReference>
<dbReference type="InterPro" id="IPR006370">
    <property type="entry name" value="HB_polyprenyltransferase-like"/>
</dbReference>
<dbReference type="HAMAP" id="MF_01635">
    <property type="entry name" value="UbiA"/>
    <property type="match status" value="1"/>
</dbReference>
<dbReference type="InterPro" id="IPR000537">
    <property type="entry name" value="UbiA_prenyltransferase"/>
</dbReference>
<dbReference type="Gene3D" id="1.10.357.140">
    <property type="entry name" value="UbiA prenyltransferase"/>
    <property type="match status" value="1"/>
</dbReference>
<dbReference type="FunFam" id="1.10.357.140:FF:000008">
    <property type="entry name" value="4-hydroxybenzoate octaprenyltransferase"/>
    <property type="match status" value="1"/>
</dbReference>
<keyword evidence="11" id="KW-0460">Magnesium</keyword>
<evidence type="ECO:0000256" key="3">
    <source>
        <dbReference type="ARBA" id="ARBA00005985"/>
    </source>
</evidence>
<keyword evidence="10 11" id="KW-0472">Membrane</keyword>
<feature type="transmembrane region" description="Helical" evidence="11">
    <location>
        <begin position="114"/>
        <end position="130"/>
    </location>
</feature>
<feature type="transmembrane region" description="Helical" evidence="11">
    <location>
        <begin position="234"/>
        <end position="252"/>
    </location>
</feature>
<evidence type="ECO:0000313" key="14">
    <source>
        <dbReference type="Proteomes" id="UP000739565"/>
    </source>
</evidence>
<keyword evidence="8 11" id="KW-0812">Transmembrane</keyword>
<comment type="similarity">
    <text evidence="3 11">Belongs to the UbiA prenyltransferase family.</text>
</comment>
<dbReference type="PANTHER" id="PTHR11048:SF28">
    <property type="entry name" value="4-HYDROXYBENZOATE POLYPRENYLTRANSFERASE, MITOCHONDRIAL"/>
    <property type="match status" value="1"/>
</dbReference>
<dbReference type="Gene3D" id="1.20.120.1780">
    <property type="entry name" value="UbiA prenyltransferase"/>
    <property type="match status" value="1"/>
</dbReference>
<dbReference type="InterPro" id="IPR044878">
    <property type="entry name" value="UbiA_sf"/>
</dbReference>
<evidence type="ECO:0000256" key="2">
    <source>
        <dbReference type="ARBA" id="ARBA00004141"/>
    </source>
</evidence>
<evidence type="ECO:0000256" key="5">
    <source>
        <dbReference type="ARBA" id="ARBA00022519"/>
    </source>
</evidence>
<feature type="transmembrane region" description="Helical" evidence="11">
    <location>
        <begin position="139"/>
        <end position="156"/>
    </location>
</feature>
<evidence type="ECO:0000256" key="10">
    <source>
        <dbReference type="ARBA" id="ARBA00023136"/>
    </source>
</evidence>
<organism evidence="13 14">
    <name type="scientific">Zwartia hollandica</name>
    <dbReference type="NCBI Taxonomy" id="324606"/>
    <lineage>
        <taxon>Bacteria</taxon>
        <taxon>Pseudomonadati</taxon>
        <taxon>Pseudomonadota</taxon>
        <taxon>Betaproteobacteria</taxon>
        <taxon>Burkholderiales</taxon>
        <taxon>Alcaligenaceae</taxon>
        <taxon>Zwartia</taxon>
    </lineage>
</organism>
<keyword evidence="9 11" id="KW-1133">Transmembrane helix</keyword>
<keyword evidence="14" id="KW-1185">Reference proteome</keyword>
<comment type="cofactor">
    <cofactor evidence="1 11">
        <name>Mg(2+)</name>
        <dbReference type="ChEBI" id="CHEBI:18420"/>
    </cofactor>
</comment>
<sequence>MFERLGLYAKLVRLDKPIGTLLLLWPTLWGLFVAADGWPEPAILCIFVLGTFLMRSAGCAMNDYFDRDVDRHVARTEKRVLTAGLIEPREALYVAAVLGLVSFVLVLFLNVLTILLALIAAILAVTYPLFKRFFAIPQAYLGVAFGFGIPMAFAAIQNEVPSVAWVMLLANVCWAIAYDTEYAMVDRDDDLRLGLKTSAITFGRYDVSLVAFCYLLAIALLGVVGYLLSYGWPYFLGLLLALGISALHIYWIRDRDRQACFKAFLHNTWLGAAVFCGIGLQLTLY</sequence>
<evidence type="ECO:0000256" key="6">
    <source>
        <dbReference type="ARBA" id="ARBA00022679"/>
    </source>
</evidence>
<keyword evidence="6 11" id="KW-0808">Transferase</keyword>
<dbReference type="GO" id="GO:0008412">
    <property type="term" value="F:4-hydroxybenzoate polyprenyltransferase activity"/>
    <property type="evidence" value="ECO:0007669"/>
    <property type="project" value="UniProtKB-UniRule"/>
</dbReference>
<dbReference type="AlphaFoldDB" id="A0A953N6Z6"/>
<proteinExistence type="inferred from homology"/>
<comment type="catalytic activity">
    <reaction evidence="11">
        <text>all-trans-octaprenyl diphosphate + 4-hydroxybenzoate = 4-hydroxy-3-(all-trans-octaprenyl)benzoate + diphosphate</text>
        <dbReference type="Rhea" id="RHEA:27782"/>
        <dbReference type="ChEBI" id="CHEBI:1617"/>
        <dbReference type="ChEBI" id="CHEBI:17879"/>
        <dbReference type="ChEBI" id="CHEBI:33019"/>
        <dbReference type="ChEBI" id="CHEBI:57711"/>
        <dbReference type="EC" id="2.5.1.39"/>
    </reaction>
</comment>
<dbReference type="Proteomes" id="UP000739565">
    <property type="component" value="Unassembled WGS sequence"/>
</dbReference>
<name>A0A953N6Z6_9BURK</name>
<dbReference type="GO" id="GO:0005886">
    <property type="term" value="C:plasma membrane"/>
    <property type="evidence" value="ECO:0007669"/>
    <property type="project" value="UniProtKB-SubCell"/>
</dbReference>
<dbReference type="CDD" id="cd13959">
    <property type="entry name" value="PT_UbiA_COQ2"/>
    <property type="match status" value="1"/>
</dbReference>
<keyword evidence="5 11" id="KW-0997">Cell inner membrane</keyword>
<dbReference type="RefSeq" id="WP_259659651.1">
    <property type="nucleotide sequence ID" value="NZ_JAHXRI010000001.1"/>
</dbReference>
<dbReference type="EMBL" id="JAHXRI010000001">
    <property type="protein sequence ID" value="MBZ1349239.1"/>
    <property type="molecule type" value="Genomic_DNA"/>
</dbReference>
<comment type="pathway">
    <text evidence="11">Cofactor biosynthesis; ubiquinone biosynthesis.</text>
</comment>
<evidence type="ECO:0000256" key="11">
    <source>
        <dbReference type="HAMAP-Rule" id="MF_01635"/>
    </source>
</evidence>
<evidence type="ECO:0000256" key="8">
    <source>
        <dbReference type="ARBA" id="ARBA00022692"/>
    </source>
</evidence>
<evidence type="ECO:0000256" key="9">
    <source>
        <dbReference type="ARBA" id="ARBA00022989"/>
    </source>
</evidence>
<protein>
    <recommendedName>
        <fullName evidence="11 12">4-hydroxybenzoate octaprenyltransferase</fullName>
        <ecNumber evidence="11 12">2.5.1.39</ecNumber>
    </recommendedName>
    <alternativeName>
        <fullName evidence="11">4-HB polyprenyltransferase</fullName>
    </alternativeName>
</protein>